<dbReference type="HOGENOM" id="CLU_982944_0_0_11"/>
<organism evidence="1 2">
    <name type="scientific">Nocardioides simplex</name>
    <name type="common">Arthrobacter simplex</name>
    <dbReference type="NCBI Taxonomy" id="2045"/>
    <lineage>
        <taxon>Bacteria</taxon>
        <taxon>Bacillati</taxon>
        <taxon>Actinomycetota</taxon>
        <taxon>Actinomycetes</taxon>
        <taxon>Propionibacteriales</taxon>
        <taxon>Nocardioidaceae</taxon>
        <taxon>Pimelobacter</taxon>
    </lineage>
</organism>
<dbReference type="EMBL" id="CP009896">
    <property type="protein sequence ID" value="AIY17827.1"/>
    <property type="molecule type" value="Genomic_DNA"/>
</dbReference>
<accession>A0A0A1DMG5</accession>
<dbReference type="RefSeq" id="WP_038679542.1">
    <property type="nucleotide sequence ID" value="NZ_BJMC01000009.1"/>
</dbReference>
<dbReference type="Proteomes" id="UP000030300">
    <property type="component" value="Chromosome"/>
</dbReference>
<dbReference type="OrthoDB" id="3784717at2"/>
<evidence type="ECO:0000313" key="2">
    <source>
        <dbReference type="Proteomes" id="UP000030300"/>
    </source>
</evidence>
<dbReference type="KEGG" id="psim:KR76_15545"/>
<dbReference type="InterPro" id="IPR036689">
    <property type="entry name" value="ESAT-6-like_sf"/>
</dbReference>
<protein>
    <submittedName>
        <fullName evidence="1">Uncharacterized protein</fullName>
    </submittedName>
</protein>
<dbReference type="AlphaFoldDB" id="A0A0A1DMG5"/>
<dbReference type="STRING" id="2045.KR76_15545"/>
<proteinExistence type="predicted"/>
<name>A0A0A1DMG5_NOCSI</name>
<reference evidence="1 2" key="1">
    <citation type="journal article" date="2015" name="Genome Announc.">
        <title>Complete Genome Sequence of Steroid-Transforming Nocardioides simplex VKM Ac-2033D.</title>
        <authorList>
            <person name="Shtratnikova V.Y."/>
            <person name="Schelkunov M.I."/>
            <person name="Pekov Y.A."/>
            <person name="Fokina V.V."/>
            <person name="Logacheva M.D."/>
            <person name="Sokolov S.L."/>
            <person name="Bragin E.Y."/>
            <person name="Ashapkin V.V."/>
            <person name="Donova M.V."/>
        </authorList>
    </citation>
    <scope>NUCLEOTIDE SEQUENCE [LARGE SCALE GENOMIC DNA]</scope>
    <source>
        <strain evidence="1 2">VKM Ac-2033D</strain>
    </source>
</reference>
<dbReference type="SUPFAM" id="SSF140453">
    <property type="entry name" value="EsxAB dimer-like"/>
    <property type="match status" value="1"/>
</dbReference>
<sequence length="283" mass="30427">MTEADKDPQVFLTQVNDAIEDVNKAIGQFIEKSANFINDHLTEGGILGGFLTAGIPGAIVGGLIGNELEDRFNDAIDNISEAWETASETIRQSIGSILGDPLRMSSIASRYRDSVEELGQVRIDIDAANRYLAKSWTGRAYTAYENTSAFQLKAVQGMSDSFAEAADLLDDHQVNLLKHWNAQLKNLVDLAAAILGKAGELGDVGNWFTGGAGVVVQIIVTAGSQAASIVKEAVDYWITLNVGNAGDWDAIQAKLGQRGFEGDKWPDFTGVDLPNLNGPWQKA</sequence>
<gene>
    <name evidence="1" type="ORF">KR76_15545</name>
</gene>
<keyword evidence="2" id="KW-1185">Reference proteome</keyword>
<dbReference type="eggNOG" id="ENOG50326YC">
    <property type="taxonomic scope" value="Bacteria"/>
</dbReference>
<evidence type="ECO:0000313" key="1">
    <source>
        <dbReference type="EMBL" id="AIY17827.1"/>
    </source>
</evidence>
<dbReference type="GeneID" id="96610252"/>